<dbReference type="EMBL" id="OD007934">
    <property type="protein sequence ID" value="CAD7414458.1"/>
    <property type="molecule type" value="Genomic_DNA"/>
</dbReference>
<name>A0A7R9H9Z0_TIMPO</name>
<proteinExistence type="predicted"/>
<sequence>MLSSTAEDGEIKVRISVGSDSSDPLAPLFSLEITIIVDFYLPKSGNETHWETGSNETINTQLLSLKEECSSVNEDLTNLEMESNAKFPALNKELPSVKEDPDNLEIERNEATDTKFLVSKDEFTSLKEDNKYLKINTNGSHGNEIFGLDTFGINPNTYCKTIIDSNFQTIYIPTVLQNNSNKAQVCTNIFTKSSFHNNALRGSDIKNHEDGYTKPAKEDGHCLVVGGAYTKCKEINCSKPDRKGGFCKNHGGRYVALRNMGAIHFGGLTCDSPVELLKTGRSGLDPGREH</sequence>
<evidence type="ECO:0000313" key="1">
    <source>
        <dbReference type="EMBL" id="CAD7414458.1"/>
    </source>
</evidence>
<gene>
    <name evidence="1" type="ORF">TPSB3V08_LOCUS9686</name>
</gene>
<organism evidence="1">
    <name type="scientific">Timema poppense</name>
    <name type="common">Walking stick</name>
    <dbReference type="NCBI Taxonomy" id="170557"/>
    <lineage>
        <taxon>Eukaryota</taxon>
        <taxon>Metazoa</taxon>
        <taxon>Ecdysozoa</taxon>
        <taxon>Arthropoda</taxon>
        <taxon>Hexapoda</taxon>
        <taxon>Insecta</taxon>
        <taxon>Pterygota</taxon>
        <taxon>Neoptera</taxon>
        <taxon>Polyneoptera</taxon>
        <taxon>Phasmatodea</taxon>
        <taxon>Timematodea</taxon>
        <taxon>Timematoidea</taxon>
        <taxon>Timematidae</taxon>
        <taxon>Timema</taxon>
    </lineage>
</organism>
<dbReference type="AlphaFoldDB" id="A0A7R9H9Z0"/>
<reference evidence="1" key="1">
    <citation type="submission" date="2020-11" db="EMBL/GenBank/DDBJ databases">
        <authorList>
            <person name="Tran Van P."/>
        </authorList>
    </citation>
    <scope>NUCLEOTIDE SEQUENCE</scope>
</reference>
<protein>
    <submittedName>
        <fullName evidence="1">Uncharacterized protein</fullName>
    </submittedName>
</protein>
<accession>A0A7R9H9Z0</accession>